<sequence>MMILGENVSNLKVIDSSLRLMVIPISVASMWLTLTNQEDNPMYGKLEFSNIKGLKLLISISAISAGYSLVAVISSWIKNLMNKAWIFLVCDQVVAYMMVACGGSIGEIVYLAYNGNPKSFWKLVGDGKGTSFWEESWVEAGKLKDTFRRLFLLESSRGATIAERGEIVDGVWRWSWKWRREPRGRELGELEGLMKALEGFSPKINVEDRDFWKLDPKGEFSVKRLRKEFVGAGERGVTLDRRTLWLKAIPKKVCIFLWRARLGRLPVRVELAKRGIDIPSVLCPRCEKGEESVEHALVGCEKVIPLWKRIGRWWKINIGSSITIEEVINLGNQEGVNSKGGRRWMAMTWCVMYLIWVNRNKIVFQNSKVSMEESLFSFQLKAFEWVNLRDIDLAVDWKTWMTDPLNGS</sequence>
<dbReference type="PANTHER" id="PTHR36617:SF15">
    <property type="entry name" value="REVERSE TRANSCRIPTASE ZINC-BINDING DOMAIN-CONTAINING PROTEIN"/>
    <property type="match status" value="1"/>
</dbReference>
<keyword evidence="11" id="KW-1185">Reference proteome</keyword>
<feature type="transmembrane region" description="Helical" evidence="7">
    <location>
        <begin position="93"/>
        <end position="113"/>
    </location>
</feature>
<dbReference type="AlphaFoldDB" id="A0AA38U692"/>
<evidence type="ECO:0000256" key="2">
    <source>
        <dbReference type="ARBA" id="ARBA00007651"/>
    </source>
</evidence>
<feature type="transmembrane region" description="Helical" evidence="7">
    <location>
        <begin position="16"/>
        <end position="35"/>
    </location>
</feature>
<feature type="domain" description="Reverse transcriptase zinc-binding" evidence="9">
    <location>
        <begin position="240"/>
        <end position="307"/>
    </location>
</feature>
<organism evidence="10 11">
    <name type="scientific">Centaurea solstitialis</name>
    <name type="common">yellow star-thistle</name>
    <dbReference type="NCBI Taxonomy" id="347529"/>
    <lineage>
        <taxon>Eukaryota</taxon>
        <taxon>Viridiplantae</taxon>
        <taxon>Streptophyta</taxon>
        <taxon>Embryophyta</taxon>
        <taxon>Tracheophyta</taxon>
        <taxon>Spermatophyta</taxon>
        <taxon>Magnoliopsida</taxon>
        <taxon>eudicotyledons</taxon>
        <taxon>Gunneridae</taxon>
        <taxon>Pentapetalae</taxon>
        <taxon>asterids</taxon>
        <taxon>campanulids</taxon>
        <taxon>Asterales</taxon>
        <taxon>Asteraceae</taxon>
        <taxon>Carduoideae</taxon>
        <taxon>Cardueae</taxon>
        <taxon>Centaureinae</taxon>
        <taxon>Centaurea</taxon>
    </lineage>
</organism>
<dbReference type="PANTHER" id="PTHR36617">
    <property type="entry name" value="PROTEIN, PUTATIVE-RELATED"/>
    <property type="match status" value="1"/>
</dbReference>
<comment type="subcellular location">
    <subcellularLocation>
        <location evidence="1 7">Cell membrane</location>
        <topology evidence="1 7">Multi-pass membrane protein</topology>
    </subcellularLocation>
</comment>
<comment type="caution">
    <text evidence="10">The sequence shown here is derived from an EMBL/GenBank/DDBJ whole genome shotgun (WGS) entry which is preliminary data.</text>
</comment>
<proteinExistence type="inferred from homology"/>
<name>A0AA38U692_9ASTR</name>
<feature type="transmembrane region" description="Helical" evidence="7">
    <location>
        <begin position="56"/>
        <end position="77"/>
    </location>
</feature>
<feature type="domain" description="Casparian strip membrane protein" evidence="8">
    <location>
        <begin position="10"/>
        <end position="127"/>
    </location>
</feature>
<protein>
    <recommendedName>
        <fullName evidence="7">CASP-like protein</fullName>
    </recommendedName>
</protein>
<dbReference type="InterPro" id="IPR006459">
    <property type="entry name" value="CASP/CASPL"/>
</dbReference>
<keyword evidence="4 7" id="KW-0812">Transmembrane</keyword>
<dbReference type="InterPro" id="IPR026960">
    <property type="entry name" value="RVT-Znf"/>
</dbReference>
<dbReference type="Proteomes" id="UP001172457">
    <property type="component" value="Chromosome 1"/>
</dbReference>
<evidence type="ECO:0000256" key="3">
    <source>
        <dbReference type="ARBA" id="ARBA00022475"/>
    </source>
</evidence>
<keyword evidence="5 7" id="KW-1133">Transmembrane helix</keyword>
<comment type="caution">
    <text evidence="7">Lacks conserved residue(s) required for the propagation of feature annotation.</text>
</comment>
<evidence type="ECO:0000256" key="6">
    <source>
        <dbReference type="ARBA" id="ARBA00023136"/>
    </source>
</evidence>
<dbReference type="Pfam" id="PF13966">
    <property type="entry name" value="zf-RVT"/>
    <property type="match status" value="1"/>
</dbReference>
<evidence type="ECO:0000259" key="9">
    <source>
        <dbReference type="Pfam" id="PF13966"/>
    </source>
</evidence>
<evidence type="ECO:0000313" key="11">
    <source>
        <dbReference type="Proteomes" id="UP001172457"/>
    </source>
</evidence>
<evidence type="ECO:0000256" key="4">
    <source>
        <dbReference type="ARBA" id="ARBA00022692"/>
    </source>
</evidence>
<evidence type="ECO:0000256" key="1">
    <source>
        <dbReference type="ARBA" id="ARBA00004651"/>
    </source>
</evidence>
<keyword evidence="6 7" id="KW-0472">Membrane</keyword>
<dbReference type="NCBIfam" id="TIGR01569">
    <property type="entry name" value="A_tha_TIGR01569"/>
    <property type="match status" value="1"/>
</dbReference>
<evidence type="ECO:0000259" key="8">
    <source>
        <dbReference type="Pfam" id="PF04535"/>
    </source>
</evidence>
<evidence type="ECO:0000256" key="7">
    <source>
        <dbReference type="RuleBase" id="RU361233"/>
    </source>
</evidence>
<keyword evidence="3 7" id="KW-1003">Cell membrane</keyword>
<comment type="subunit">
    <text evidence="7">Homodimer and heterodimers.</text>
</comment>
<dbReference type="Pfam" id="PF04535">
    <property type="entry name" value="CASP_dom"/>
    <property type="match status" value="1"/>
</dbReference>
<evidence type="ECO:0000313" key="10">
    <source>
        <dbReference type="EMBL" id="KAJ9567941.1"/>
    </source>
</evidence>
<accession>A0AA38U692</accession>
<dbReference type="InterPro" id="IPR006702">
    <property type="entry name" value="CASP_dom"/>
</dbReference>
<evidence type="ECO:0000256" key="5">
    <source>
        <dbReference type="ARBA" id="ARBA00022989"/>
    </source>
</evidence>
<comment type="similarity">
    <text evidence="2 7">Belongs to the Casparian strip membrane proteins (CASP) family.</text>
</comment>
<dbReference type="GO" id="GO:0005886">
    <property type="term" value="C:plasma membrane"/>
    <property type="evidence" value="ECO:0007669"/>
    <property type="project" value="UniProtKB-SubCell"/>
</dbReference>
<dbReference type="EMBL" id="JARYMX010000001">
    <property type="protein sequence ID" value="KAJ9567941.1"/>
    <property type="molecule type" value="Genomic_DNA"/>
</dbReference>
<gene>
    <name evidence="10" type="ORF">OSB04_003907</name>
</gene>
<reference evidence="10" key="1">
    <citation type="submission" date="2023-03" db="EMBL/GenBank/DDBJ databases">
        <title>Chromosome-scale reference genome and RAD-based genetic map of yellow starthistle (Centaurea solstitialis) reveal putative structural variation and QTLs associated with invader traits.</title>
        <authorList>
            <person name="Reatini B."/>
            <person name="Cang F.A."/>
            <person name="Jiang Q."/>
            <person name="Mckibben M.T.W."/>
            <person name="Barker M.S."/>
            <person name="Rieseberg L.H."/>
            <person name="Dlugosch K.M."/>
        </authorList>
    </citation>
    <scope>NUCLEOTIDE SEQUENCE</scope>
    <source>
        <strain evidence="10">CAN-66</strain>
        <tissue evidence="10">Leaf</tissue>
    </source>
</reference>